<gene>
    <name evidence="1" type="ORF">B1B_09537</name>
</gene>
<sequence length="57" mass="6475">YARLKERIQGSAFPSPEEFLRFVVARLLEANASPGEPLSAEDERRIAERLRALGYLD</sequence>
<protein>
    <submittedName>
        <fullName evidence="1">CopG/DNA-binding domain-containing protein</fullName>
    </submittedName>
</protein>
<comment type="caution">
    <text evidence="1">The sequence shown here is derived from an EMBL/GenBank/DDBJ whole genome shotgun (WGS) entry which is preliminary data.</text>
</comment>
<accession>T1ACE4</accession>
<dbReference type="AlphaFoldDB" id="T1ACE4"/>
<proteinExistence type="predicted"/>
<organism evidence="1">
    <name type="scientific">mine drainage metagenome</name>
    <dbReference type="NCBI Taxonomy" id="410659"/>
    <lineage>
        <taxon>unclassified sequences</taxon>
        <taxon>metagenomes</taxon>
        <taxon>ecological metagenomes</taxon>
    </lineage>
</organism>
<reference evidence="1" key="1">
    <citation type="submission" date="2013-08" db="EMBL/GenBank/DDBJ databases">
        <authorList>
            <person name="Mendez C."/>
            <person name="Richter M."/>
            <person name="Ferrer M."/>
            <person name="Sanchez J."/>
        </authorList>
    </citation>
    <scope>NUCLEOTIDE SEQUENCE</scope>
</reference>
<feature type="non-terminal residue" evidence="1">
    <location>
        <position position="1"/>
    </location>
</feature>
<evidence type="ECO:0000313" key="1">
    <source>
        <dbReference type="EMBL" id="EQD54727.1"/>
    </source>
</evidence>
<keyword evidence="1" id="KW-0238">DNA-binding</keyword>
<dbReference type="EMBL" id="AUZY01006327">
    <property type="protein sequence ID" value="EQD54727.1"/>
    <property type="molecule type" value="Genomic_DNA"/>
</dbReference>
<name>T1ACE4_9ZZZZ</name>
<reference evidence="1" key="2">
    <citation type="journal article" date="2014" name="ISME J.">
        <title>Microbial stratification in low pH oxic and suboxic macroscopic growths along an acid mine drainage.</title>
        <authorList>
            <person name="Mendez-Garcia C."/>
            <person name="Mesa V."/>
            <person name="Sprenger R.R."/>
            <person name="Richter M."/>
            <person name="Diez M.S."/>
            <person name="Solano J."/>
            <person name="Bargiela R."/>
            <person name="Golyshina O.V."/>
            <person name="Manteca A."/>
            <person name="Ramos J.L."/>
            <person name="Gallego J.R."/>
            <person name="Llorente I."/>
            <person name="Martins Dos Santos V.A."/>
            <person name="Jensen O.N."/>
            <person name="Pelaez A.I."/>
            <person name="Sanchez J."/>
            <person name="Ferrer M."/>
        </authorList>
    </citation>
    <scope>NUCLEOTIDE SEQUENCE</scope>
</reference>
<dbReference type="GO" id="GO:0003677">
    <property type="term" value="F:DNA binding"/>
    <property type="evidence" value="ECO:0007669"/>
    <property type="project" value="UniProtKB-KW"/>
</dbReference>